<feature type="domain" description="Reverse transcriptase Ty1/copia-type" evidence="3">
    <location>
        <begin position="87"/>
        <end position="329"/>
    </location>
</feature>
<gene>
    <name evidence="4" type="ORF">Tco_1019980</name>
</gene>
<dbReference type="PANTHER" id="PTHR11439:SF509">
    <property type="entry name" value="RNA-DIRECTED DNA POLYMERASE"/>
    <property type="match status" value="1"/>
</dbReference>
<evidence type="ECO:0000256" key="2">
    <source>
        <dbReference type="SAM" id="MobiDB-lite"/>
    </source>
</evidence>
<protein>
    <submittedName>
        <fullName evidence="4">Ribonuclease H-like domain-containing protein</fullName>
    </submittedName>
</protein>
<name>A0ABQ5FZ03_9ASTR</name>
<comment type="caution">
    <text evidence="4">The sequence shown here is derived from an EMBL/GenBank/DDBJ whole genome shotgun (WGS) entry which is preliminary data.</text>
</comment>
<dbReference type="SUPFAM" id="SSF56672">
    <property type="entry name" value="DNA/RNA polymerases"/>
    <property type="match status" value="1"/>
</dbReference>
<accession>A0ABQ5FZ03</accession>
<feature type="region of interest" description="Disordered" evidence="2">
    <location>
        <begin position="474"/>
        <end position="516"/>
    </location>
</feature>
<reference evidence="4" key="2">
    <citation type="submission" date="2022-01" db="EMBL/GenBank/DDBJ databases">
        <authorList>
            <person name="Yamashiro T."/>
            <person name="Shiraishi A."/>
            <person name="Satake H."/>
            <person name="Nakayama K."/>
        </authorList>
    </citation>
    <scope>NUCLEOTIDE SEQUENCE</scope>
</reference>
<dbReference type="EMBL" id="BQNB010017905">
    <property type="protein sequence ID" value="GJT68500.1"/>
    <property type="molecule type" value="Genomic_DNA"/>
</dbReference>
<evidence type="ECO:0000256" key="1">
    <source>
        <dbReference type="SAM" id="Coils"/>
    </source>
</evidence>
<evidence type="ECO:0000313" key="5">
    <source>
        <dbReference type="Proteomes" id="UP001151760"/>
    </source>
</evidence>
<sequence length="703" mass="81074">MGQWYSKDTIIALTAYADADHAGCQDTRKSTSGSAQFLGDRLFSWSSKKQKSIAISSNKRQNISLFFLRIKGGVFQPERLAQFEIQKVWILVDLPYGKKAIGIKWVYQNKKDERGVVVRNKARLVSQGHRQEEGIDYDEVFAPVARLEAIRIFLAFASYMGFIVYQMDVKSAFLYGKIDEEVYVSQPPGFLDPKYPEKVYKVVKALYGLHQAPRAWYATLSTFLLKNRYRRRTIDKTLFLKKDKHDIILVQVYVDDIIFGSTKKSWCDEFEALMKSRFQMSSIGELTFFLGLQVKQKPNGIFISQDKYVAKILKKFDFASVKTASTPIETQKPLGQKMRSHKKITQVVRAWIQCKNSLVKHFEDMRLCRPSKEYLPVWFDLPRDESMSCLTTKGMRNNGAMCARYHREPEILFLMDAVGIDSITKSSYLDAILLMGYEGDLTMKGGQRKWLMKKRRLRKDMLSTDGVLNADKEKVSTDKEKVSTDRTKVSTHDSKVSTDRTKVSTYRQKVSSDEQEQAKVLLNISQAKAVSREKEKGVELREVKDAERPRPTSQRSLLTLKPLPKIDPKDKGKKKIVEEDESESEDDDIPQAVKKFKQLESDEEMARKIQEEWEAEEVRNKIAEEKATNEALIKNFDDIKARIKADIILASSLQEQERRAVHNRRKASFFMKQYAAQRNSFLGSKIRGHQKQDLPTRINKKSA</sequence>
<dbReference type="InterPro" id="IPR043502">
    <property type="entry name" value="DNA/RNA_pol_sf"/>
</dbReference>
<keyword evidence="5" id="KW-1185">Reference proteome</keyword>
<dbReference type="Proteomes" id="UP001151760">
    <property type="component" value="Unassembled WGS sequence"/>
</dbReference>
<evidence type="ECO:0000259" key="3">
    <source>
        <dbReference type="Pfam" id="PF07727"/>
    </source>
</evidence>
<reference evidence="4" key="1">
    <citation type="journal article" date="2022" name="Int. J. Mol. Sci.">
        <title>Draft Genome of Tanacetum Coccineum: Genomic Comparison of Closely Related Tanacetum-Family Plants.</title>
        <authorList>
            <person name="Yamashiro T."/>
            <person name="Shiraishi A."/>
            <person name="Nakayama K."/>
            <person name="Satake H."/>
        </authorList>
    </citation>
    <scope>NUCLEOTIDE SEQUENCE</scope>
</reference>
<feature type="coiled-coil region" evidence="1">
    <location>
        <begin position="606"/>
        <end position="642"/>
    </location>
</feature>
<feature type="region of interest" description="Disordered" evidence="2">
    <location>
        <begin position="532"/>
        <end position="588"/>
    </location>
</feature>
<dbReference type="CDD" id="cd09272">
    <property type="entry name" value="RNase_HI_RT_Ty1"/>
    <property type="match status" value="1"/>
</dbReference>
<dbReference type="Pfam" id="PF07727">
    <property type="entry name" value="RVT_2"/>
    <property type="match status" value="1"/>
</dbReference>
<keyword evidence="1" id="KW-0175">Coiled coil</keyword>
<feature type="region of interest" description="Disordered" evidence="2">
    <location>
        <begin position="682"/>
        <end position="703"/>
    </location>
</feature>
<feature type="compositionally biased region" description="Acidic residues" evidence="2">
    <location>
        <begin position="578"/>
        <end position="588"/>
    </location>
</feature>
<proteinExistence type="predicted"/>
<feature type="compositionally biased region" description="Basic and acidic residues" evidence="2">
    <location>
        <begin position="532"/>
        <end position="550"/>
    </location>
</feature>
<dbReference type="InterPro" id="IPR013103">
    <property type="entry name" value="RVT_2"/>
</dbReference>
<organism evidence="4 5">
    <name type="scientific">Tanacetum coccineum</name>
    <dbReference type="NCBI Taxonomy" id="301880"/>
    <lineage>
        <taxon>Eukaryota</taxon>
        <taxon>Viridiplantae</taxon>
        <taxon>Streptophyta</taxon>
        <taxon>Embryophyta</taxon>
        <taxon>Tracheophyta</taxon>
        <taxon>Spermatophyta</taxon>
        <taxon>Magnoliopsida</taxon>
        <taxon>eudicotyledons</taxon>
        <taxon>Gunneridae</taxon>
        <taxon>Pentapetalae</taxon>
        <taxon>asterids</taxon>
        <taxon>campanulids</taxon>
        <taxon>Asterales</taxon>
        <taxon>Asteraceae</taxon>
        <taxon>Asteroideae</taxon>
        <taxon>Anthemideae</taxon>
        <taxon>Anthemidinae</taxon>
        <taxon>Tanacetum</taxon>
    </lineage>
</organism>
<evidence type="ECO:0000313" key="4">
    <source>
        <dbReference type="EMBL" id="GJT68500.1"/>
    </source>
</evidence>
<dbReference type="PANTHER" id="PTHR11439">
    <property type="entry name" value="GAG-POL-RELATED RETROTRANSPOSON"/>
    <property type="match status" value="1"/>
</dbReference>
<feature type="compositionally biased region" description="Basic and acidic residues" evidence="2">
    <location>
        <begin position="474"/>
        <end position="502"/>
    </location>
</feature>